<dbReference type="EMBL" id="LBTJ01000078">
    <property type="protein sequence ID" value="KKQ36160.1"/>
    <property type="molecule type" value="Genomic_DNA"/>
</dbReference>
<accession>A0A0G0HC88</accession>
<feature type="non-terminal residue" evidence="1">
    <location>
        <position position="1"/>
    </location>
</feature>
<reference evidence="1 2" key="1">
    <citation type="journal article" date="2015" name="Nature">
        <title>rRNA introns, odd ribosomes, and small enigmatic genomes across a large radiation of phyla.</title>
        <authorList>
            <person name="Brown C.T."/>
            <person name="Hug L.A."/>
            <person name="Thomas B.C."/>
            <person name="Sharon I."/>
            <person name="Castelle C.J."/>
            <person name="Singh A."/>
            <person name="Wilkins M.J."/>
            <person name="Williams K.H."/>
            <person name="Banfield J.F."/>
        </authorList>
    </citation>
    <scope>NUCLEOTIDE SEQUENCE [LARGE SCALE GENOMIC DNA]</scope>
</reference>
<dbReference type="Proteomes" id="UP000034471">
    <property type="component" value="Unassembled WGS sequence"/>
</dbReference>
<dbReference type="AlphaFoldDB" id="A0A0G0HC88"/>
<name>A0A0G0HC88_9BACT</name>
<comment type="caution">
    <text evidence="1">The sequence shown here is derived from an EMBL/GenBank/DDBJ whole genome shotgun (WGS) entry which is preliminary data.</text>
</comment>
<protein>
    <submittedName>
        <fullName evidence="1">Uncharacterized protein</fullName>
    </submittedName>
</protein>
<gene>
    <name evidence="1" type="ORF">US54_C0078G0006</name>
</gene>
<organism evidence="1 2">
    <name type="scientific">Candidatus Roizmanbacteria bacterium GW2011_GWA2_37_7</name>
    <dbReference type="NCBI Taxonomy" id="1618481"/>
    <lineage>
        <taxon>Bacteria</taxon>
        <taxon>Candidatus Roizmaniibacteriota</taxon>
    </lineage>
</organism>
<evidence type="ECO:0000313" key="1">
    <source>
        <dbReference type="EMBL" id="KKQ36160.1"/>
    </source>
</evidence>
<sequence length="37" mass="4071">NKILLLKHADTTKCYDLATQGIASSSVEENENNAFQC</sequence>
<proteinExistence type="predicted"/>
<evidence type="ECO:0000313" key="2">
    <source>
        <dbReference type="Proteomes" id="UP000034471"/>
    </source>
</evidence>